<sequence>MAQSLLLCLLSSTAAADVSPGQRSHDPLLLSTTPSQRIKPCSGYPGSPAPVSKGKRYTLQGDGCHIAMLPSVAIEK</sequence>
<comment type="caution">
    <text evidence="2">The sequence shown here is derived from an EMBL/GenBank/DDBJ whole genome shotgun (WGS) entry which is preliminary data.</text>
</comment>
<feature type="chain" id="PRO_5042149659" evidence="1">
    <location>
        <begin position="17"/>
        <end position="76"/>
    </location>
</feature>
<accession>A0AAD9CNT1</accession>
<evidence type="ECO:0000313" key="3">
    <source>
        <dbReference type="Proteomes" id="UP001228049"/>
    </source>
</evidence>
<reference evidence="2" key="1">
    <citation type="submission" date="2023-04" db="EMBL/GenBank/DDBJ databases">
        <title>Chromosome-level genome of Chaenocephalus aceratus.</title>
        <authorList>
            <person name="Park H."/>
        </authorList>
    </citation>
    <scope>NUCLEOTIDE SEQUENCE</scope>
    <source>
        <strain evidence="2">DE</strain>
        <tissue evidence="2">Muscle</tissue>
    </source>
</reference>
<name>A0AAD9CNT1_DISEL</name>
<evidence type="ECO:0000313" key="2">
    <source>
        <dbReference type="EMBL" id="KAK1905487.1"/>
    </source>
</evidence>
<gene>
    <name evidence="2" type="ORF">KUDE01_012669</name>
</gene>
<organism evidence="2 3">
    <name type="scientific">Dissostichus eleginoides</name>
    <name type="common">Patagonian toothfish</name>
    <name type="synonym">Dissostichus amissus</name>
    <dbReference type="NCBI Taxonomy" id="100907"/>
    <lineage>
        <taxon>Eukaryota</taxon>
        <taxon>Metazoa</taxon>
        <taxon>Chordata</taxon>
        <taxon>Craniata</taxon>
        <taxon>Vertebrata</taxon>
        <taxon>Euteleostomi</taxon>
        <taxon>Actinopterygii</taxon>
        <taxon>Neopterygii</taxon>
        <taxon>Teleostei</taxon>
        <taxon>Neoteleostei</taxon>
        <taxon>Acanthomorphata</taxon>
        <taxon>Eupercaria</taxon>
        <taxon>Perciformes</taxon>
        <taxon>Notothenioidei</taxon>
        <taxon>Nototheniidae</taxon>
        <taxon>Dissostichus</taxon>
    </lineage>
</organism>
<feature type="signal peptide" evidence="1">
    <location>
        <begin position="1"/>
        <end position="16"/>
    </location>
</feature>
<dbReference type="Proteomes" id="UP001228049">
    <property type="component" value="Unassembled WGS sequence"/>
</dbReference>
<keyword evidence="1" id="KW-0732">Signal</keyword>
<evidence type="ECO:0000256" key="1">
    <source>
        <dbReference type="SAM" id="SignalP"/>
    </source>
</evidence>
<keyword evidence="3" id="KW-1185">Reference proteome</keyword>
<dbReference type="AlphaFoldDB" id="A0AAD9CNT1"/>
<dbReference type="EMBL" id="JASDAP010000003">
    <property type="protein sequence ID" value="KAK1905487.1"/>
    <property type="molecule type" value="Genomic_DNA"/>
</dbReference>
<protein>
    <submittedName>
        <fullName evidence="2">Oleate activated transcription factor 3</fullName>
    </submittedName>
</protein>
<proteinExistence type="predicted"/>